<organism evidence="11 12">
    <name type="scientific">Verticillium longisporum</name>
    <name type="common">Verticillium dahliae var. longisporum</name>
    <dbReference type="NCBI Taxonomy" id="100787"/>
    <lineage>
        <taxon>Eukaryota</taxon>
        <taxon>Fungi</taxon>
        <taxon>Dikarya</taxon>
        <taxon>Ascomycota</taxon>
        <taxon>Pezizomycotina</taxon>
        <taxon>Sordariomycetes</taxon>
        <taxon>Hypocreomycetidae</taxon>
        <taxon>Glomerellales</taxon>
        <taxon>Plectosphaerellaceae</taxon>
        <taxon>Verticillium</taxon>
    </lineage>
</organism>
<dbReference type="Pfam" id="PF00072">
    <property type="entry name" value="Response_reg"/>
    <property type="match status" value="1"/>
</dbReference>
<dbReference type="Pfam" id="PF00225">
    <property type="entry name" value="Kinesin"/>
    <property type="match status" value="1"/>
</dbReference>
<dbReference type="GO" id="GO:0009927">
    <property type="term" value="F:histidine phosphotransfer kinase activity"/>
    <property type="evidence" value="ECO:0007669"/>
    <property type="project" value="TreeGrafter"/>
</dbReference>
<dbReference type="SMART" id="SM00129">
    <property type="entry name" value="KISc"/>
    <property type="match status" value="1"/>
</dbReference>
<evidence type="ECO:0000259" key="9">
    <source>
        <dbReference type="PROSITE" id="PS50109"/>
    </source>
</evidence>
<dbReference type="EMBL" id="CVQH01010446">
    <property type="protein sequence ID" value="CRK19207.1"/>
    <property type="molecule type" value="Genomic_DNA"/>
</dbReference>
<dbReference type="InterPro" id="IPR036890">
    <property type="entry name" value="HATPase_C_sf"/>
</dbReference>
<accession>A0A0G4LAZ3</accession>
<dbReference type="Proteomes" id="UP000044602">
    <property type="component" value="Unassembled WGS sequence"/>
</dbReference>
<evidence type="ECO:0000256" key="4">
    <source>
        <dbReference type="ARBA" id="ARBA00022777"/>
    </source>
</evidence>
<dbReference type="InterPro" id="IPR001752">
    <property type="entry name" value="Kinesin_motor_dom"/>
</dbReference>
<keyword evidence="6" id="KW-0547">Nucleotide-binding</keyword>
<dbReference type="PROSITE" id="PS50109">
    <property type="entry name" value="HIS_KIN"/>
    <property type="match status" value="1"/>
</dbReference>
<dbReference type="InterPro" id="IPR036961">
    <property type="entry name" value="Kinesin_motor_dom_sf"/>
</dbReference>
<dbReference type="PRINTS" id="PR00380">
    <property type="entry name" value="KINESINHEAVY"/>
</dbReference>
<feature type="compositionally biased region" description="Basic and acidic residues" evidence="7">
    <location>
        <begin position="259"/>
        <end position="277"/>
    </location>
</feature>
<dbReference type="InterPro" id="IPR003661">
    <property type="entry name" value="HisK_dim/P_dom"/>
</dbReference>
<feature type="domain" description="Response regulatory" evidence="10">
    <location>
        <begin position="1151"/>
        <end position="1272"/>
    </location>
</feature>
<evidence type="ECO:0000256" key="6">
    <source>
        <dbReference type="PROSITE-ProRule" id="PRU00283"/>
    </source>
</evidence>
<dbReference type="SUPFAM" id="SSF47384">
    <property type="entry name" value="Homodimeric domain of signal transducing histidine kinase"/>
    <property type="match status" value="1"/>
</dbReference>
<feature type="region of interest" description="Disordered" evidence="7">
    <location>
        <begin position="301"/>
        <end position="337"/>
    </location>
</feature>
<dbReference type="STRING" id="100787.A0A0G4LAZ3"/>
<evidence type="ECO:0000313" key="11">
    <source>
        <dbReference type="EMBL" id="CRK19207.1"/>
    </source>
</evidence>
<keyword evidence="6" id="KW-0505">Motor protein</keyword>
<dbReference type="PROSITE" id="PS50067">
    <property type="entry name" value="KINESIN_MOTOR_2"/>
    <property type="match status" value="1"/>
</dbReference>
<dbReference type="Gene3D" id="3.30.565.10">
    <property type="entry name" value="Histidine kinase-like ATPase, C-terminal domain"/>
    <property type="match status" value="1"/>
</dbReference>
<dbReference type="PANTHER" id="PTHR43047">
    <property type="entry name" value="TWO-COMPONENT HISTIDINE PROTEIN KINASE"/>
    <property type="match status" value="1"/>
</dbReference>
<keyword evidence="6" id="KW-0067">ATP-binding</keyword>
<dbReference type="InterPro" id="IPR001789">
    <property type="entry name" value="Sig_transdc_resp-reg_receiver"/>
</dbReference>
<evidence type="ECO:0000256" key="1">
    <source>
        <dbReference type="ARBA" id="ARBA00000085"/>
    </source>
</evidence>
<protein>
    <recommendedName>
        <fullName evidence="2">histidine kinase</fullName>
        <ecNumber evidence="2">2.7.13.3</ecNumber>
    </recommendedName>
</protein>
<name>A0A0G4LAZ3_VERLO</name>
<dbReference type="InterPro" id="IPR003594">
    <property type="entry name" value="HATPase_dom"/>
</dbReference>
<dbReference type="InterPro" id="IPR011006">
    <property type="entry name" value="CheY-like_superfamily"/>
</dbReference>
<feature type="domain" description="Kinesin motor" evidence="8">
    <location>
        <begin position="1352"/>
        <end position="1688"/>
    </location>
</feature>
<evidence type="ECO:0000256" key="2">
    <source>
        <dbReference type="ARBA" id="ARBA00012438"/>
    </source>
</evidence>
<proteinExistence type="inferred from homology"/>
<dbReference type="GO" id="GO:0000155">
    <property type="term" value="F:phosphorelay sensor kinase activity"/>
    <property type="evidence" value="ECO:0007669"/>
    <property type="project" value="InterPro"/>
</dbReference>
<evidence type="ECO:0000256" key="3">
    <source>
        <dbReference type="ARBA" id="ARBA00022679"/>
    </source>
</evidence>
<dbReference type="Gene3D" id="1.10.287.130">
    <property type="match status" value="1"/>
</dbReference>
<feature type="region of interest" description="Disordered" evidence="7">
    <location>
        <begin position="1061"/>
        <end position="1128"/>
    </location>
</feature>
<dbReference type="GO" id="GO:0005524">
    <property type="term" value="F:ATP binding"/>
    <property type="evidence" value="ECO:0007669"/>
    <property type="project" value="UniProtKB-UniRule"/>
</dbReference>
<feature type="compositionally biased region" description="Low complexity" evidence="7">
    <location>
        <begin position="311"/>
        <end position="333"/>
    </location>
</feature>
<dbReference type="CDD" id="cd17546">
    <property type="entry name" value="REC_hyHK_CKI1_RcsC-like"/>
    <property type="match status" value="1"/>
</dbReference>
<feature type="region of interest" description="Disordered" evidence="7">
    <location>
        <begin position="252"/>
        <end position="277"/>
    </location>
</feature>
<feature type="binding site" evidence="6">
    <location>
        <begin position="1444"/>
        <end position="1451"/>
    </location>
    <ligand>
        <name>ATP</name>
        <dbReference type="ChEBI" id="CHEBI:30616"/>
    </ligand>
</feature>
<dbReference type="SUPFAM" id="SSF55874">
    <property type="entry name" value="ATPase domain of HSP90 chaperone/DNA topoisomerase II/histidine kinase"/>
    <property type="match status" value="1"/>
</dbReference>
<dbReference type="Gene3D" id="3.40.50.2300">
    <property type="match status" value="1"/>
</dbReference>
<evidence type="ECO:0000259" key="8">
    <source>
        <dbReference type="PROSITE" id="PS50067"/>
    </source>
</evidence>
<comment type="catalytic activity">
    <reaction evidence="1">
        <text>ATP + protein L-histidine = ADP + protein N-phospho-L-histidine.</text>
        <dbReference type="EC" id="2.7.13.3"/>
    </reaction>
</comment>
<reference evidence="11 12" key="1">
    <citation type="submission" date="2015-05" db="EMBL/GenBank/DDBJ databases">
        <authorList>
            <person name="Wang D.B."/>
            <person name="Wang M."/>
        </authorList>
    </citation>
    <scope>NUCLEOTIDE SEQUENCE [LARGE SCALE GENOMIC DNA]</scope>
    <source>
        <strain evidence="11">VL1</strain>
    </source>
</reference>
<dbReference type="PANTHER" id="PTHR43047:SF72">
    <property type="entry name" value="OSMOSENSING HISTIDINE PROTEIN KINASE SLN1"/>
    <property type="match status" value="1"/>
</dbReference>
<dbReference type="FunFam" id="1.10.287.130:FF:000023">
    <property type="entry name" value="Sensor histidine kinase/response regulator, putative"/>
    <property type="match status" value="1"/>
</dbReference>
<dbReference type="SMART" id="SM00448">
    <property type="entry name" value="REC"/>
    <property type="match status" value="1"/>
</dbReference>
<keyword evidence="5" id="KW-0597">Phosphoprotein</keyword>
<gene>
    <name evidence="11" type="ORF">BN1708_012551</name>
</gene>
<dbReference type="SMART" id="SM00387">
    <property type="entry name" value="HATPase_c"/>
    <property type="match status" value="1"/>
</dbReference>
<evidence type="ECO:0000259" key="10">
    <source>
        <dbReference type="PROSITE" id="PS50110"/>
    </source>
</evidence>
<dbReference type="PROSITE" id="PS50110">
    <property type="entry name" value="RESPONSE_REGULATORY"/>
    <property type="match status" value="1"/>
</dbReference>
<dbReference type="GO" id="GO:0008017">
    <property type="term" value="F:microtubule binding"/>
    <property type="evidence" value="ECO:0007669"/>
    <property type="project" value="InterPro"/>
</dbReference>
<feature type="domain" description="Histidine kinase" evidence="9">
    <location>
        <begin position="587"/>
        <end position="896"/>
    </location>
</feature>
<dbReference type="GO" id="GO:0007018">
    <property type="term" value="P:microtubule-based movement"/>
    <property type="evidence" value="ECO:0007669"/>
    <property type="project" value="InterPro"/>
</dbReference>
<feature type="region of interest" description="Disordered" evidence="7">
    <location>
        <begin position="383"/>
        <end position="409"/>
    </location>
</feature>
<dbReference type="SUPFAM" id="SSF52172">
    <property type="entry name" value="CheY-like"/>
    <property type="match status" value="1"/>
</dbReference>
<sequence length="1902" mass="206401">MAERQAAPLRIVSESSREHETFKYYPALFTTTKQNPQPRALPLPQLETSPDTVLTALAQLAACQTGTPRALVSVFDCDYQHIIAEATPSLPLVPGLRAADHDHDLWLCGTAIPRRFGVCEAVLYPLDSLATEQGEGSTTLPVLCVPDLEQDKRFASTLYCGPGSPAKFFAGVPIRTAKGVNMGVLSVVDTVLRDDWSLHMTRVLRNLSKAITEHFEAGRAAATARRGARMNRGLGSFVEGAATISGWRHDDMTTAFQDDPSHEGALDARQQDLQRSEEDRILEADEQARVSLATSKAVDQSLNESAYQPYSRASTPHHSSSSSRSSNTSLKSPVFLRPHDLQGNSVGTIFSKAANMIRESIEVEGCVFFDAHVRSFGGLSNVKSHSDHGDVAAQSASSSDALSSSGGENAAPDCRVLGFATTDASSINGARPSAMRATLPEGFMARLLRRYPDGKIFNFRPNGELRLTDSSEDDRLTALPGMLTHANPRSSPAPSRRRNHPWARHREGTAILRAFPGAQCVAFVPVRDSKKDRWRAGGFVYTNTPARVFTVAGELSFLTAFGVLAMSEMARLETLQADKAKSDALSSLSHELRSPLHGVILATELLHDTGLTVFQGNILHTIETCGRTLMDTLDHLLDFSKINKFTTMAKAAASTRPRSPESMRRPYPWPTIRQLSIEAGVRVLESNVPLDLLVEDVVESVFAGFNFQYTSMAQLGKHKKTRHVDAEANRRMDAHNAMQDFGSTQMTGPNPIDLGFNRVFVSLDLDPQCSWIFHTSPGAFRRVVLNLVGNALKYTQEGSIVVSLRQETSPVSANHDVTPRSRKVVLVVADTGKGIGEDYLQNHLFRAFAQEDHLSAGTGLGLSLVKQIVTNLDGKISVKSRVAVGTTVTVSVPLQAATNESEYMSDDDEFAAHVSDLKGLRVLLSGFSESHGDDTGAQARAKPGRDGFGRGLTEGICRDWLKMEVLSDTETLVPDVVLVAEHAMPDVDVSTFRNPPCVVVCANPLLAFDRSTSAEAAQTEGVFEFISQPLGPRKLAKILLLACQRWLAMQSSQSLDFVPAELHLPPTRPRPPPQGTADEAGAAVESPDLEEGKAGQPSTARPGVSSQAAASPVTERSQTPGSILSWRGRYVQTPPSECTVSLSETGEKARKFLLVDDNSINLRILSSYVKKLGRPLGTATNGLEAYEAYRTEPEGYSCIFMDISMPVMDGFEATRRIRTFEREKQLQPITIIALSGLASESAQDEAFVSGINLFLTKPVRLKDMAARGLFDKYHDPTLLHSSRSRSSTLGAVRQPTISIHRPIGCRNHPLAMNVTDEFILEHAQRYLRLVAAYRPPPAPVSKGIGETKEDAGIVIVTRLRPMLGDELSSGMVPGLFPREHTTGHVDLHELRRPVRGLPGLNSFNYRVDKFYGVDTSTEDIYHDLIHPLVAWAWGGGVSTVFAYGQTGSGKTYTVSALERLVAETLTAGTLEGRREMHVSIVELAGNAAADLLNARKPVSVLEDSFGATHLAGAAEHPVTDLAALLAHVDAAARFRRTASTTKNDASSRSHAVCRLRLANPALPDAEDGLLYLVDLAGSEAARDVATHGADRMRETREINVSLSVLKDCIRGRAAADHVTAAAAAGQKKTKPPYVPFRQSAVTKVLKHVFDPAASRACRTVVVACVNPCLADVGASKNTLRYAEMLRVVAPAAPAVRFDAGKPATWSNEQVRAWVGKNSGTPPVVPQILAPSESGAQLLRLPVPEFLTRCLRSPGVTDDQARAFQAKFWRLHVDSQRATATPVDTKAAAAATAPEKMGMSSADPRPDMAGVPFTERIRPGLVVAFDPPADMPMPLPGRNLAVVLGADEPQAQGRYHCARVTPGFMPNAFEVSLWRQVVVPVERMVAEVLLEYDVATRYYYETL</sequence>
<dbReference type="CDD" id="cd00082">
    <property type="entry name" value="HisKA"/>
    <property type="match status" value="1"/>
</dbReference>
<dbReference type="GO" id="GO:0003777">
    <property type="term" value="F:microtubule motor activity"/>
    <property type="evidence" value="ECO:0007669"/>
    <property type="project" value="InterPro"/>
</dbReference>
<evidence type="ECO:0000313" key="12">
    <source>
        <dbReference type="Proteomes" id="UP000044602"/>
    </source>
</evidence>
<feature type="modified residue" description="4-aspartylphosphate" evidence="5">
    <location>
        <position position="1202"/>
    </location>
</feature>
<dbReference type="GO" id="GO:0005886">
    <property type="term" value="C:plasma membrane"/>
    <property type="evidence" value="ECO:0007669"/>
    <property type="project" value="TreeGrafter"/>
</dbReference>
<dbReference type="InterPro" id="IPR005467">
    <property type="entry name" value="His_kinase_dom"/>
</dbReference>
<dbReference type="EC" id="2.7.13.3" evidence="2"/>
<keyword evidence="4" id="KW-0418">Kinase</keyword>
<comment type="similarity">
    <text evidence="6">Belongs to the TRAFAC class myosin-kinesin ATPase superfamily. Kinesin family.</text>
</comment>
<dbReference type="Pfam" id="PF02518">
    <property type="entry name" value="HATPase_c"/>
    <property type="match status" value="1"/>
</dbReference>
<evidence type="ECO:0000256" key="7">
    <source>
        <dbReference type="SAM" id="MobiDB-lite"/>
    </source>
</evidence>
<dbReference type="Gene3D" id="3.40.850.10">
    <property type="entry name" value="Kinesin motor domain"/>
    <property type="match status" value="1"/>
</dbReference>
<feature type="compositionally biased region" description="Low complexity" evidence="7">
    <location>
        <begin position="392"/>
        <end position="405"/>
    </location>
</feature>
<dbReference type="SUPFAM" id="SSF52540">
    <property type="entry name" value="P-loop containing nucleoside triphosphate hydrolases"/>
    <property type="match status" value="1"/>
</dbReference>
<dbReference type="SMART" id="SM00388">
    <property type="entry name" value="HisKA"/>
    <property type="match status" value="1"/>
</dbReference>
<keyword evidence="3" id="KW-0808">Transferase</keyword>
<feature type="compositionally biased region" description="Polar residues" evidence="7">
    <location>
        <begin position="1096"/>
        <end position="1122"/>
    </location>
</feature>
<keyword evidence="12" id="KW-1185">Reference proteome</keyword>
<dbReference type="Pfam" id="PF00512">
    <property type="entry name" value="HisKA"/>
    <property type="match status" value="1"/>
</dbReference>
<dbReference type="InterPro" id="IPR036097">
    <property type="entry name" value="HisK_dim/P_sf"/>
</dbReference>
<evidence type="ECO:0000256" key="5">
    <source>
        <dbReference type="PROSITE-ProRule" id="PRU00169"/>
    </source>
</evidence>
<dbReference type="SUPFAM" id="SSF55781">
    <property type="entry name" value="GAF domain-like"/>
    <property type="match status" value="1"/>
</dbReference>
<dbReference type="InterPro" id="IPR027417">
    <property type="entry name" value="P-loop_NTPase"/>
</dbReference>